<gene>
    <name evidence="3" type="ORF">ACFFH7_04670</name>
</gene>
<sequence length="414" mass="44521">MGWVRGFEVWTTPRHVLAYVLVVDALALIATGSTAALLPVTATDWIRLGILAGCVIAHIELSRSIERARKLASGAGPFVDGLTVWHFTAVLILPAPLATALVVFTQTYVWFRVWRGRRPLYKWVFSAATVLLATQASAVLLLAAPGPHPGIPTGWIGIGFILAAALLRWLINYSLILGAILVSSPDLRAGQIVGEFGEQVLEAGAMGIGLAAAGLVEYDPRLLIGVVIGLYALHRSVLLPQFRRASQTDGKTGLYTPNWWHQIAEGAFTRAEAERTSLGVLMLDLDHFKRLNDTHGHLAGDQVLRAVADAITDAVRSYDAACRWGGEEFAILLPDVGPEELHEIAERLRHRVRSLVVDIPSDGKVTDQTVSIGGARYPSPGIASLSDLQLAADAALYAAKAAGRDRVRLAPPSI</sequence>
<proteinExistence type="predicted"/>
<feature type="transmembrane region" description="Helical" evidence="1">
    <location>
        <begin position="85"/>
        <end position="111"/>
    </location>
</feature>
<dbReference type="EMBL" id="JBHLUD010000001">
    <property type="protein sequence ID" value="MFC0540758.1"/>
    <property type="molecule type" value="Genomic_DNA"/>
</dbReference>
<dbReference type="Proteomes" id="UP001589810">
    <property type="component" value="Unassembled WGS sequence"/>
</dbReference>
<dbReference type="NCBIfam" id="TIGR00254">
    <property type="entry name" value="GGDEF"/>
    <property type="match status" value="1"/>
</dbReference>
<dbReference type="PANTHER" id="PTHR45138">
    <property type="entry name" value="REGULATORY COMPONENTS OF SENSORY TRANSDUCTION SYSTEM"/>
    <property type="match status" value="1"/>
</dbReference>
<dbReference type="InterPro" id="IPR050469">
    <property type="entry name" value="Diguanylate_Cyclase"/>
</dbReference>
<feature type="domain" description="GGDEF" evidence="2">
    <location>
        <begin position="276"/>
        <end position="412"/>
    </location>
</feature>
<organism evidence="3 4">
    <name type="scientific">Kutzneria chonburiensis</name>
    <dbReference type="NCBI Taxonomy" id="1483604"/>
    <lineage>
        <taxon>Bacteria</taxon>
        <taxon>Bacillati</taxon>
        <taxon>Actinomycetota</taxon>
        <taxon>Actinomycetes</taxon>
        <taxon>Pseudonocardiales</taxon>
        <taxon>Pseudonocardiaceae</taxon>
        <taxon>Kutzneria</taxon>
    </lineage>
</organism>
<feature type="transmembrane region" description="Helical" evidence="1">
    <location>
        <begin position="123"/>
        <end position="143"/>
    </location>
</feature>
<dbReference type="EC" id="2.7.7.65" evidence="3"/>
<keyword evidence="3" id="KW-0808">Transferase</keyword>
<evidence type="ECO:0000256" key="1">
    <source>
        <dbReference type="SAM" id="Phobius"/>
    </source>
</evidence>
<dbReference type="InterPro" id="IPR043128">
    <property type="entry name" value="Rev_trsase/Diguanyl_cyclase"/>
</dbReference>
<keyword evidence="1" id="KW-1133">Transmembrane helix</keyword>
<dbReference type="PANTHER" id="PTHR45138:SF9">
    <property type="entry name" value="DIGUANYLATE CYCLASE DGCM-RELATED"/>
    <property type="match status" value="1"/>
</dbReference>
<keyword evidence="1" id="KW-0472">Membrane</keyword>
<dbReference type="InterPro" id="IPR029787">
    <property type="entry name" value="Nucleotide_cyclase"/>
</dbReference>
<name>A0ABV6MKD6_9PSEU</name>
<protein>
    <submittedName>
        <fullName evidence="3">Diguanylate cyclase</fullName>
        <ecNumber evidence="3">2.7.7.65</ecNumber>
    </submittedName>
</protein>
<dbReference type="GO" id="GO:0052621">
    <property type="term" value="F:diguanylate cyclase activity"/>
    <property type="evidence" value="ECO:0007669"/>
    <property type="project" value="UniProtKB-EC"/>
</dbReference>
<reference evidence="3 4" key="1">
    <citation type="submission" date="2024-09" db="EMBL/GenBank/DDBJ databases">
        <authorList>
            <person name="Sun Q."/>
            <person name="Mori K."/>
        </authorList>
    </citation>
    <scope>NUCLEOTIDE SEQUENCE [LARGE SCALE GENOMIC DNA]</scope>
    <source>
        <strain evidence="3 4">TBRC 1432</strain>
    </source>
</reference>
<accession>A0ABV6MKD6</accession>
<keyword evidence="4" id="KW-1185">Reference proteome</keyword>
<dbReference type="CDD" id="cd01949">
    <property type="entry name" value="GGDEF"/>
    <property type="match status" value="1"/>
</dbReference>
<dbReference type="SUPFAM" id="SSF55073">
    <property type="entry name" value="Nucleotide cyclase"/>
    <property type="match status" value="1"/>
</dbReference>
<evidence type="ECO:0000313" key="4">
    <source>
        <dbReference type="Proteomes" id="UP001589810"/>
    </source>
</evidence>
<dbReference type="InterPro" id="IPR000160">
    <property type="entry name" value="GGDEF_dom"/>
</dbReference>
<evidence type="ECO:0000259" key="2">
    <source>
        <dbReference type="PROSITE" id="PS50887"/>
    </source>
</evidence>
<dbReference type="RefSeq" id="WP_273939600.1">
    <property type="nucleotide sequence ID" value="NZ_CP097263.1"/>
</dbReference>
<dbReference type="SMART" id="SM00267">
    <property type="entry name" value="GGDEF"/>
    <property type="match status" value="1"/>
</dbReference>
<dbReference type="PROSITE" id="PS50887">
    <property type="entry name" value="GGDEF"/>
    <property type="match status" value="1"/>
</dbReference>
<feature type="transmembrane region" description="Helical" evidence="1">
    <location>
        <begin position="16"/>
        <end position="38"/>
    </location>
</feature>
<feature type="transmembrane region" description="Helical" evidence="1">
    <location>
        <begin position="155"/>
        <end position="182"/>
    </location>
</feature>
<keyword evidence="3" id="KW-0548">Nucleotidyltransferase</keyword>
<evidence type="ECO:0000313" key="3">
    <source>
        <dbReference type="EMBL" id="MFC0540758.1"/>
    </source>
</evidence>
<dbReference type="Gene3D" id="3.30.70.270">
    <property type="match status" value="1"/>
</dbReference>
<dbReference type="Pfam" id="PF00990">
    <property type="entry name" value="GGDEF"/>
    <property type="match status" value="1"/>
</dbReference>
<keyword evidence="1" id="KW-0812">Transmembrane</keyword>
<comment type="caution">
    <text evidence="3">The sequence shown here is derived from an EMBL/GenBank/DDBJ whole genome shotgun (WGS) entry which is preliminary data.</text>
</comment>